<dbReference type="AlphaFoldDB" id="A0A6G1D429"/>
<sequence>MAIDHYIKTLIDNESPPISFAKFPPDGKFVLAATLDTKLLLVFLTGSSLGTDNLDNLSTKQF</sequence>
<dbReference type="Proteomes" id="UP000479710">
    <property type="component" value="Unassembled WGS sequence"/>
</dbReference>
<evidence type="ECO:0000313" key="2">
    <source>
        <dbReference type="Proteomes" id="UP000479710"/>
    </source>
</evidence>
<accession>A0A6G1D429</accession>
<dbReference type="OrthoDB" id="674604at2759"/>
<gene>
    <name evidence="1" type="ORF">E2562_015657</name>
</gene>
<reference evidence="1 2" key="1">
    <citation type="submission" date="2019-11" db="EMBL/GenBank/DDBJ databases">
        <title>Whole genome sequence of Oryza granulata.</title>
        <authorList>
            <person name="Li W."/>
        </authorList>
    </citation>
    <scope>NUCLEOTIDE SEQUENCE [LARGE SCALE GENOMIC DNA]</scope>
    <source>
        <strain evidence="2">cv. Menghai</strain>
        <tissue evidence="1">Leaf</tissue>
    </source>
</reference>
<protein>
    <recommendedName>
        <fullName evidence="3">Anaphase-promoting complex subunit 4 WD40 domain-containing protein</fullName>
    </recommendedName>
</protein>
<keyword evidence="2" id="KW-1185">Reference proteome</keyword>
<comment type="caution">
    <text evidence="1">The sequence shown here is derived from an EMBL/GenBank/DDBJ whole genome shotgun (WGS) entry which is preliminary data.</text>
</comment>
<name>A0A6G1D429_9ORYZ</name>
<proteinExistence type="predicted"/>
<organism evidence="1 2">
    <name type="scientific">Oryza meyeriana var. granulata</name>
    <dbReference type="NCBI Taxonomy" id="110450"/>
    <lineage>
        <taxon>Eukaryota</taxon>
        <taxon>Viridiplantae</taxon>
        <taxon>Streptophyta</taxon>
        <taxon>Embryophyta</taxon>
        <taxon>Tracheophyta</taxon>
        <taxon>Spermatophyta</taxon>
        <taxon>Magnoliopsida</taxon>
        <taxon>Liliopsida</taxon>
        <taxon>Poales</taxon>
        <taxon>Poaceae</taxon>
        <taxon>BOP clade</taxon>
        <taxon>Oryzoideae</taxon>
        <taxon>Oryzeae</taxon>
        <taxon>Oryzinae</taxon>
        <taxon>Oryza</taxon>
        <taxon>Oryza meyeriana</taxon>
    </lineage>
</organism>
<evidence type="ECO:0000313" key="1">
    <source>
        <dbReference type="EMBL" id="KAF0907117.1"/>
    </source>
</evidence>
<evidence type="ECO:0008006" key="3">
    <source>
        <dbReference type="Google" id="ProtNLM"/>
    </source>
</evidence>
<dbReference type="EMBL" id="SPHZ02000007">
    <property type="protein sequence ID" value="KAF0907117.1"/>
    <property type="molecule type" value="Genomic_DNA"/>
</dbReference>